<dbReference type="InterPro" id="IPR011020">
    <property type="entry name" value="HTTM-like"/>
</dbReference>
<reference evidence="8" key="1">
    <citation type="submission" date="2015-03" db="EMBL/GenBank/DDBJ databases">
        <title>Luteipulveratus halotolerans sp. nov., a novel actinobacterium (Dermacoccaceae) from Sarawak, Malaysia.</title>
        <authorList>
            <person name="Juboi H."/>
            <person name="Basik A."/>
            <person name="Shamsul S.S."/>
            <person name="Arnold P."/>
            <person name="Schmitt E.K."/>
            <person name="Sanglier J.-J."/>
            <person name="Yeo T."/>
        </authorList>
    </citation>
    <scope>NUCLEOTIDE SEQUENCE [LARGE SCALE GENOMIC DNA]</scope>
    <source>
        <strain evidence="8">C296001</strain>
    </source>
</reference>
<feature type="domain" description="HTTM-like" evidence="6">
    <location>
        <begin position="1"/>
        <end position="274"/>
    </location>
</feature>
<dbReference type="PANTHER" id="PTHR39535:SF2">
    <property type="entry name" value="HTTM DOMAIN-CONTAINING PROTEIN"/>
    <property type="match status" value="1"/>
</dbReference>
<dbReference type="Pfam" id="PF05090">
    <property type="entry name" value="HTTM"/>
    <property type="match status" value="1"/>
</dbReference>
<evidence type="ECO:0000256" key="2">
    <source>
        <dbReference type="ARBA" id="ARBA00022692"/>
    </source>
</evidence>
<feature type="transmembrane region" description="Helical" evidence="5">
    <location>
        <begin position="237"/>
        <end position="261"/>
    </location>
</feature>
<evidence type="ECO:0000256" key="5">
    <source>
        <dbReference type="SAM" id="Phobius"/>
    </source>
</evidence>
<evidence type="ECO:0000256" key="4">
    <source>
        <dbReference type="ARBA" id="ARBA00023136"/>
    </source>
</evidence>
<evidence type="ECO:0000259" key="6">
    <source>
        <dbReference type="SMART" id="SM00752"/>
    </source>
</evidence>
<dbReference type="GO" id="GO:0012505">
    <property type="term" value="C:endomembrane system"/>
    <property type="evidence" value="ECO:0007669"/>
    <property type="project" value="UniProtKB-SubCell"/>
</dbReference>
<comment type="subcellular location">
    <subcellularLocation>
        <location evidence="1">Endomembrane system</location>
        <topology evidence="1">Multi-pass membrane protein</topology>
    </subcellularLocation>
</comment>
<dbReference type="Proteomes" id="UP000037397">
    <property type="component" value="Unassembled WGS sequence"/>
</dbReference>
<keyword evidence="3 5" id="KW-1133">Transmembrane helix</keyword>
<gene>
    <name evidence="7" type="ORF">VV01_16830</name>
</gene>
<proteinExistence type="predicted"/>
<dbReference type="SMART" id="SM00752">
    <property type="entry name" value="HTTM"/>
    <property type="match status" value="1"/>
</dbReference>
<accession>A0A0L6CL53</accession>
<dbReference type="AlphaFoldDB" id="A0A0L6CL53"/>
<sequence length="284" mass="31087">MVYGVYTVLLVVVNFSDRELLWGAGSSWTQPWRDESRWSAVPFGFFQPGDHGTVLTVKLIVLGVLGATMALGLCSRTSTIAVLCLSTGLVALGPTSSDTEDIVFRIVLVYLCLADTSQHLSVDRWLAARKGNDTSEIRGALIPRPLRVPLHNAAVELICGQLSIIYVMAGLAKLRGERWRDGSAIYYTLHLEQYSPWPELGHLVSGLVPIVILASWGAVLIQIGFPVLMLNARTRLFAVLAMISLHIGIAVMLGLSLFSLAMVGADFVFVRDASVQRLLSRLRR</sequence>
<evidence type="ECO:0000256" key="3">
    <source>
        <dbReference type="ARBA" id="ARBA00022989"/>
    </source>
</evidence>
<feature type="transmembrane region" description="Helical" evidence="5">
    <location>
        <begin position="55"/>
        <end position="73"/>
    </location>
</feature>
<comment type="caution">
    <text evidence="7">The sequence shown here is derived from an EMBL/GenBank/DDBJ whole genome shotgun (WGS) entry which is preliminary data.</text>
</comment>
<evidence type="ECO:0000313" key="7">
    <source>
        <dbReference type="EMBL" id="KNX38434.1"/>
    </source>
</evidence>
<dbReference type="PANTHER" id="PTHR39535">
    <property type="entry name" value="SPORULATION-DELAYING PROTEIN SDPB"/>
    <property type="match status" value="1"/>
</dbReference>
<name>A0A0L6CL53_9MICO</name>
<keyword evidence="2 5" id="KW-0812">Transmembrane</keyword>
<evidence type="ECO:0000313" key="8">
    <source>
        <dbReference type="Proteomes" id="UP000037397"/>
    </source>
</evidence>
<dbReference type="InterPro" id="IPR053934">
    <property type="entry name" value="HTTM_dom"/>
</dbReference>
<dbReference type="InterPro" id="IPR052964">
    <property type="entry name" value="Sporulation_signal_mat"/>
</dbReference>
<evidence type="ECO:0000256" key="1">
    <source>
        <dbReference type="ARBA" id="ARBA00004127"/>
    </source>
</evidence>
<feature type="transmembrane region" description="Helical" evidence="5">
    <location>
        <begin position="153"/>
        <end position="172"/>
    </location>
</feature>
<keyword evidence="8" id="KW-1185">Reference proteome</keyword>
<protein>
    <recommendedName>
        <fullName evidence="6">HTTM-like domain-containing protein</fullName>
    </recommendedName>
</protein>
<keyword evidence="4 5" id="KW-0472">Membrane</keyword>
<dbReference type="EMBL" id="LAIR01000002">
    <property type="protein sequence ID" value="KNX38434.1"/>
    <property type="molecule type" value="Genomic_DNA"/>
</dbReference>
<organism evidence="7 8">
    <name type="scientific">Luteipulveratus halotolerans</name>
    <dbReference type="NCBI Taxonomy" id="1631356"/>
    <lineage>
        <taxon>Bacteria</taxon>
        <taxon>Bacillati</taxon>
        <taxon>Actinomycetota</taxon>
        <taxon>Actinomycetes</taxon>
        <taxon>Micrococcales</taxon>
        <taxon>Dermacoccaceae</taxon>
        <taxon>Luteipulveratus</taxon>
    </lineage>
</organism>
<feature type="transmembrane region" description="Helical" evidence="5">
    <location>
        <begin position="203"/>
        <end position="225"/>
    </location>
</feature>
<dbReference type="STRING" id="1631356.VV01_16830"/>